<dbReference type="EMBL" id="AY350909">
    <property type="protein sequence ID" value="AAQ75798.3"/>
    <property type="molecule type" value="mRNA"/>
</dbReference>
<dbReference type="Gene3D" id="3.20.20.80">
    <property type="entry name" value="Glycosidases"/>
    <property type="match status" value="1"/>
</dbReference>
<dbReference type="GO" id="GO:0008843">
    <property type="term" value="F:endochitinase activity"/>
    <property type="evidence" value="ECO:0007669"/>
    <property type="project" value="UniProtKB-EC"/>
</dbReference>
<evidence type="ECO:0000256" key="11">
    <source>
        <dbReference type="RuleBase" id="RU000489"/>
    </source>
</evidence>
<keyword evidence="7" id="KW-0146">Chitin degradation</keyword>
<keyword evidence="10" id="KW-0624">Polysaccharide degradation</keyword>
<dbReference type="CDD" id="cd06548">
    <property type="entry name" value="GH18_chitinase"/>
    <property type="match status" value="1"/>
</dbReference>
<evidence type="ECO:0000256" key="8">
    <source>
        <dbReference type="ARBA" id="ARBA00023277"/>
    </source>
</evidence>
<dbReference type="InterPro" id="IPR011583">
    <property type="entry name" value="Chitinase_II/V-like_cat"/>
</dbReference>
<keyword evidence="9 11" id="KW-0326">Glycosidase</keyword>
<sequence>MTNPGFRSVVYFVNWAIYSRNYHPQDLPVEKLTHVLYAFANVRPESGEVYLSDTWSDIEKHYPTDSWNDVGTNVYGCIKQLFLLKKKNRNLNVLLSIGGWTYSSNFALPASTPAGRAKFAETAVKLLLDLGLDGLDVDWEYPMNDGEAKDFVSLLKATREELDRVGGGGRKFLLTIACPAGPENYRKLRLQEMTPYLDFYNLMAYDYSGSWDTIAGHQSNIKPSRSNPKSTPVSTEAALNHYIGVGGVPASKIVLGMPLYGRTFANTDGPGTPFQGNGGSGSWETGVWDYKVLPKPGAGEQMLSIRSGECGATWSYDRPSRTMITYDTVPMVEEKTRYLIERGLGGGMWWEASGDRDPKTGNKANGSLIGTFVEEIGGTSKLQKVQNVLSFPESKYDNLKNQFPGE</sequence>
<evidence type="ECO:0000313" key="13">
    <source>
        <dbReference type="EMBL" id="AAQ75798.3"/>
    </source>
</evidence>
<evidence type="ECO:0000256" key="6">
    <source>
        <dbReference type="ARBA" id="ARBA00022801"/>
    </source>
</evidence>
<feature type="domain" description="GH18" evidence="12">
    <location>
        <begin position="6"/>
        <end position="379"/>
    </location>
</feature>
<dbReference type="VEuPathDB" id="FungiDB:PABG_02565"/>
<dbReference type="GO" id="GO:0006032">
    <property type="term" value="P:chitin catabolic process"/>
    <property type="evidence" value="ECO:0007669"/>
    <property type="project" value="UniProtKB-KW"/>
</dbReference>
<dbReference type="PANTHER" id="PTHR11177">
    <property type="entry name" value="CHITINASE"/>
    <property type="match status" value="1"/>
</dbReference>
<dbReference type="SUPFAM" id="SSF51445">
    <property type="entry name" value="(Trans)glycosidases"/>
    <property type="match status" value="1"/>
</dbReference>
<dbReference type="BRENDA" id="3.2.1.14">
    <property type="organism ID" value="6937"/>
</dbReference>
<evidence type="ECO:0000256" key="2">
    <source>
        <dbReference type="ARBA" id="ARBA00004613"/>
    </source>
</evidence>
<reference evidence="13" key="2">
    <citation type="journal article" date="2006" name="FEMS Immunol. Med. Microbiol.">
        <title>Chitinase from Paracoccidioides brasiliensis: molecular cloning, structural, phylogenetic, expression and activity analysis.</title>
        <authorList>
            <person name="Bonfim S.M."/>
            <person name="Cruz A.H."/>
            <person name="Jesuino R.S."/>
            <person name="Ulhoa C.J."/>
            <person name="Molinari-Madlum E.E."/>
            <person name="Soares C.M."/>
            <person name="Pereira M."/>
        </authorList>
    </citation>
    <scope>NUCLEOTIDE SEQUENCE</scope>
</reference>
<evidence type="ECO:0000256" key="1">
    <source>
        <dbReference type="ARBA" id="ARBA00000822"/>
    </source>
</evidence>
<accession>Q5YLC0</accession>
<keyword evidence="6 11" id="KW-0378">Hydrolase</keyword>
<comment type="subcellular location">
    <subcellularLocation>
        <location evidence="2">Secreted</location>
    </subcellularLocation>
</comment>
<dbReference type="VEuPathDB" id="FungiDB:PADG_00994"/>
<keyword evidence="5" id="KW-0964">Secreted</keyword>
<dbReference type="InterPro" id="IPR050314">
    <property type="entry name" value="Glycosyl_Hydrlase_18"/>
</dbReference>
<evidence type="ECO:0000256" key="10">
    <source>
        <dbReference type="ARBA" id="ARBA00023326"/>
    </source>
</evidence>
<evidence type="ECO:0000256" key="3">
    <source>
        <dbReference type="ARBA" id="ARBA00008682"/>
    </source>
</evidence>
<evidence type="ECO:0000259" key="12">
    <source>
        <dbReference type="PROSITE" id="PS51910"/>
    </source>
</evidence>
<evidence type="ECO:0000256" key="9">
    <source>
        <dbReference type="ARBA" id="ARBA00023295"/>
    </source>
</evidence>
<comment type="similarity">
    <text evidence="3">Belongs to the glycosyl hydrolase 18 family. Chitinase class V subfamily.</text>
</comment>
<dbReference type="PANTHER" id="PTHR11177:SF365">
    <property type="entry name" value="ENDOCHITINASE B"/>
    <property type="match status" value="1"/>
</dbReference>
<comment type="catalytic activity">
    <reaction evidence="1">
        <text>Random endo-hydrolysis of N-acetyl-beta-D-glucosaminide (1-&gt;4)-beta-linkages in chitin and chitodextrins.</text>
        <dbReference type="EC" id="3.2.1.14"/>
    </reaction>
</comment>
<dbReference type="InterPro" id="IPR001223">
    <property type="entry name" value="Glyco_hydro18_cat"/>
</dbReference>
<dbReference type="EC" id="3.2.1.14" evidence="4"/>
<keyword evidence="8" id="KW-0119">Carbohydrate metabolism</keyword>
<proteinExistence type="evidence at transcript level"/>
<dbReference type="InterPro" id="IPR001579">
    <property type="entry name" value="Glyco_hydro_18_chit_AS"/>
</dbReference>
<dbReference type="GO" id="GO:0008061">
    <property type="term" value="F:chitin binding"/>
    <property type="evidence" value="ECO:0007669"/>
    <property type="project" value="InterPro"/>
</dbReference>
<evidence type="ECO:0000256" key="5">
    <source>
        <dbReference type="ARBA" id="ARBA00022525"/>
    </source>
</evidence>
<dbReference type="SMART" id="SM00636">
    <property type="entry name" value="Glyco_18"/>
    <property type="match status" value="1"/>
</dbReference>
<dbReference type="CAZy" id="GH18">
    <property type="family name" value="Glycoside Hydrolase Family 18"/>
</dbReference>
<organism evidence="13">
    <name type="scientific">Paracoccidioides brasiliensis</name>
    <dbReference type="NCBI Taxonomy" id="121759"/>
    <lineage>
        <taxon>Eukaryota</taxon>
        <taxon>Fungi</taxon>
        <taxon>Dikarya</taxon>
        <taxon>Ascomycota</taxon>
        <taxon>Pezizomycotina</taxon>
        <taxon>Eurotiomycetes</taxon>
        <taxon>Eurotiomycetidae</taxon>
        <taxon>Onygenales</taxon>
        <taxon>Ajellomycetaceae</taxon>
        <taxon>Paracoccidioides</taxon>
    </lineage>
</organism>
<dbReference type="GO" id="GO:0000272">
    <property type="term" value="P:polysaccharide catabolic process"/>
    <property type="evidence" value="ECO:0007669"/>
    <property type="project" value="UniProtKB-KW"/>
</dbReference>
<evidence type="ECO:0000256" key="4">
    <source>
        <dbReference type="ARBA" id="ARBA00012729"/>
    </source>
</evidence>
<dbReference type="FunFam" id="3.20.20.80:FF:000095">
    <property type="entry name" value="Endochitinase B1"/>
    <property type="match status" value="1"/>
</dbReference>
<dbReference type="InterPro" id="IPR029070">
    <property type="entry name" value="Chitinase_insertion_sf"/>
</dbReference>
<dbReference type="Gene3D" id="3.10.50.10">
    <property type="match status" value="1"/>
</dbReference>
<dbReference type="Pfam" id="PF00704">
    <property type="entry name" value="Glyco_hydro_18"/>
    <property type="match status" value="1"/>
</dbReference>
<name>Q5YLC0_PARBR</name>
<evidence type="ECO:0000256" key="7">
    <source>
        <dbReference type="ARBA" id="ARBA00023024"/>
    </source>
</evidence>
<dbReference type="AlphaFoldDB" id="Q5YLC0"/>
<reference evidence="13" key="1">
    <citation type="submission" date="2005-07" db="EMBL/GenBank/DDBJ databases">
        <authorList>
            <person name="Bonfim S.M.R.S."/>
            <person name="Cruz A.H.S."/>
            <person name="Jesuino R.S.A."/>
            <person name="Felipe M.S.S."/>
            <person name="Soares C.M.A."/>
            <person name="Pereira M."/>
        </authorList>
    </citation>
    <scope>NUCLEOTIDE SEQUENCE</scope>
</reference>
<dbReference type="SUPFAM" id="SSF54556">
    <property type="entry name" value="Chitinase insertion domain"/>
    <property type="match status" value="1"/>
</dbReference>
<dbReference type="InterPro" id="IPR017853">
    <property type="entry name" value="GH"/>
</dbReference>
<dbReference type="PROSITE" id="PS51910">
    <property type="entry name" value="GH18_2"/>
    <property type="match status" value="1"/>
</dbReference>
<dbReference type="PROSITE" id="PS01095">
    <property type="entry name" value="GH18_1"/>
    <property type="match status" value="1"/>
</dbReference>
<dbReference type="GO" id="GO:0005576">
    <property type="term" value="C:extracellular region"/>
    <property type="evidence" value="ECO:0007669"/>
    <property type="project" value="UniProtKB-SubCell"/>
</dbReference>
<protein>
    <recommendedName>
        <fullName evidence="4">chitinase</fullName>
        <ecNumber evidence="4">3.2.1.14</ecNumber>
    </recommendedName>
</protein>